<dbReference type="Proteomes" id="UP000476064">
    <property type="component" value="Chromosome"/>
</dbReference>
<organism evidence="1 2">
    <name type="scientific">Paenibacillus lycopersici</name>
    <dbReference type="NCBI Taxonomy" id="2704462"/>
    <lineage>
        <taxon>Bacteria</taxon>
        <taxon>Bacillati</taxon>
        <taxon>Bacillota</taxon>
        <taxon>Bacilli</taxon>
        <taxon>Bacillales</taxon>
        <taxon>Paenibacillaceae</taxon>
        <taxon>Paenibacillus</taxon>
    </lineage>
</organism>
<gene>
    <name evidence="1" type="ORF">GXP70_18260</name>
</gene>
<reference evidence="1 2" key="1">
    <citation type="submission" date="2020-01" db="EMBL/GenBank/DDBJ databases">
        <title>Paenibacillus sp. nov., isolated from tomato rhizosphere.</title>
        <authorList>
            <person name="Weon H.-Y."/>
            <person name="Lee S.A."/>
        </authorList>
    </citation>
    <scope>NUCLEOTIDE SEQUENCE [LARGE SCALE GENOMIC DNA]</scope>
    <source>
        <strain evidence="1 2">12200R-189</strain>
    </source>
</reference>
<dbReference type="AlphaFoldDB" id="A0A6C0FX74"/>
<keyword evidence="2" id="KW-1185">Reference proteome</keyword>
<accession>A0A6C0FX74</accession>
<dbReference type="EMBL" id="CP048209">
    <property type="protein sequence ID" value="QHT61726.1"/>
    <property type="molecule type" value="Genomic_DNA"/>
</dbReference>
<dbReference type="KEGG" id="plyc:GXP70_18260"/>
<dbReference type="RefSeq" id="WP_162358165.1">
    <property type="nucleotide sequence ID" value="NZ_CP048209.1"/>
</dbReference>
<protein>
    <submittedName>
        <fullName evidence="1">Uncharacterized protein</fullName>
    </submittedName>
</protein>
<proteinExistence type="predicted"/>
<evidence type="ECO:0000313" key="2">
    <source>
        <dbReference type="Proteomes" id="UP000476064"/>
    </source>
</evidence>
<sequence>MNEAQRPQDEIPWVNIVCDGDADRSTMGLLTVGDMQVLYKVQEMKNDHRGVGAAMIAR</sequence>
<evidence type="ECO:0000313" key="1">
    <source>
        <dbReference type="EMBL" id="QHT61726.1"/>
    </source>
</evidence>
<name>A0A6C0FX74_9BACL</name>